<feature type="domain" description="PLD phosphodiesterase" evidence="6">
    <location>
        <begin position="164"/>
        <end position="191"/>
    </location>
</feature>
<dbReference type="EMBL" id="JBFOCI010000004">
    <property type="protein sequence ID" value="MEW9807461.1"/>
    <property type="molecule type" value="Genomic_DNA"/>
</dbReference>
<comment type="function">
    <text evidence="1">Could be a virulence factor.</text>
</comment>
<evidence type="ECO:0000259" key="6">
    <source>
        <dbReference type="PROSITE" id="PS50035"/>
    </source>
</evidence>
<dbReference type="RefSeq" id="WP_367724623.1">
    <property type="nucleotide sequence ID" value="NZ_JBFOCI010000004.1"/>
</dbReference>
<dbReference type="PANTHER" id="PTHR21248:SF12">
    <property type="entry name" value="CARDIOLIPIN SYNTHASE C"/>
    <property type="match status" value="1"/>
</dbReference>
<dbReference type="PROSITE" id="PS50035">
    <property type="entry name" value="PLD"/>
    <property type="match status" value="2"/>
</dbReference>
<reference evidence="7 8" key="1">
    <citation type="submission" date="2024-06" db="EMBL/GenBank/DDBJ databases">
        <authorList>
            <person name="Tuo L."/>
        </authorList>
    </citation>
    <scope>NUCLEOTIDE SEQUENCE [LARGE SCALE GENOMIC DNA]</scope>
    <source>
        <strain evidence="7 8">ZMM04-5</strain>
    </source>
</reference>
<comment type="subcellular location">
    <subcellularLocation>
        <location evidence="2">Secreted</location>
    </subcellularLocation>
</comment>
<comment type="caution">
    <text evidence="7">The sequence shown here is derived from an EMBL/GenBank/DDBJ whole genome shotgun (WGS) entry which is preliminary data.</text>
</comment>
<organism evidence="7 8">
    <name type="scientific">Mesorhizobium marinum</name>
    <dbReference type="NCBI Taxonomy" id="3228790"/>
    <lineage>
        <taxon>Bacteria</taxon>
        <taxon>Pseudomonadati</taxon>
        <taxon>Pseudomonadota</taxon>
        <taxon>Alphaproteobacteria</taxon>
        <taxon>Hyphomicrobiales</taxon>
        <taxon>Phyllobacteriaceae</taxon>
        <taxon>Mesorhizobium</taxon>
    </lineage>
</organism>
<evidence type="ECO:0000313" key="7">
    <source>
        <dbReference type="EMBL" id="MEW9807461.1"/>
    </source>
</evidence>
<feature type="domain" description="PLD phosphodiesterase" evidence="6">
    <location>
        <begin position="400"/>
        <end position="427"/>
    </location>
</feature>
<gene>
    <name evidence="7" type="ORF">ABUE31_15825</name>
</gene>
<proteinExistence type="predicted"/>
<evidence type="ECO:0000256" key="4">
    <source>
        <dbReference type="ARBA" id="ARBA00022525"/>
    </source>
</evidence>
<name>A0ABV3R2K8_9HYPH</name>
<sequence>MKVAGGKIAAFAFLLVLGACTTLSYDYPRQATSAFASYNQTYLGQLFSAAETRNPGKSGVVLVTAGRDAFTSRMAMTELAQKSLDLQYYIWDEDQSGRILADAILRSANRGVRVRLLVDDLNVGKRDSAVAALDAHPNIEIRLFNPFANRGSKFIEIAGDFRRLNHRMHNKLMVADNALALLGGRNIGDHYFDVSDDANYRDLDVAVAGPAVREASQIFDYFWNGKWSFPVAAVIKRSFSAEELKAARQALKNTINRGGYPYPVYEETAVMRRRIADIGKSLVWAPAYVVWDDPANTAAGQEHGEIVRALAGKLDKLNSELIMENAYFVPGERGTDALRTLSERGVRVRILTNSLSSNDVLAVHAGYAKYRKQLLEDGVELFEVRADSAKVQQTLISGDSKAALHTKAFVFDRESIFVGSFNLDPRSANINTEIGLYVESPQLAARLANFMDEGVRPGNSYRLDLDANGNIIWITETDGQVVRFTSDPNSTVGQRAVTTIIGVLPVEGQL</sequence>
<dbReference type="Pfam" id="PF13091">
    <property type="entry name" value="PLDc_2"/>
    <property type="match status" value="2"/>
</dbReference>
<evidence type="ECO:0000256" key="1">
    <source>
        <dbReference type="ARBA" id="ARBA00003145"/>
    </source>
</evidence>
<accession>A0ABV3R2K8</accession>
<dbReference type="PROSITE" id="PS51257">
    <property type="entry name" value="PROKAR_LIPOPROTEIN"/>
    <property type="match status" value="1"/>
</dbReference>
<evidence type="ECO:0000313" key="8">
    <source>
        <dbReference type="Proteomes" id="UP001556196"/>
    </source>
</evidence>
<evidence type="ECO:0000256" key="3">
    <source>
        <dbReference type="ARBA" id="ARBA00018392"/>
    </source>
</evidence>
<keyword evidence="4" id="KW-0964">Secreted</keyword>
<dbReference type="InterPro" id="IPR025202">
    <property type="entry name" value="PLD-like_dom"/>
</dbReference>
<dbReference type="CDD" id="cd09113">
    <property type="entry name" value="PLDc_ymdC_like_2"/>
    <property type="match status" value="1"/>
</dbReference>
<evidence type="ECO:0000256" key="2">
    <source>
        <dbReference type="ARBA" id="ARBA00004613"/>
    </source>
</evidence>
<protein>
    <recommendedName>
        <fullName evidence="3">Phospholipase D</fullName>
    </recommendedName>
    <alternativeName>
        <fullName evidence="5">Choline phosphatase</fullName>
    </alternativeName>
</protein>
<dbReference type="PANTHER" id="PTHR21248">
    <property type="entry name" value="CARDIOLIPIN SYNTHASE"/>
    <property type="match status" value="1"/>
</dbReference>
<dbReference type="InterPro" id="IPR001736">
    <property type="entry name" value="PLipase_D/transphosphatidylase"/>
</dbReference>
<dbReference type="Proteomes" id="UP001556196">
    <property type="component" value="Unassembled WGS sequence"/>
</dbReference>
<evidence type="ECO:0000256" key="5">
    <source>
        <dbReference type="ARBA" id="ARBA00029594"/>
    </source>
</evidence>
<dbReference type="Gene3D" id="3.30.870.10">
    <property type="entry name" value="Endonuclease Chain A"/>
    <property type="match status" value="2"/>
</dbReference>
<dbReference type="SUPFAM" id="SSF56024">
    <property type="entry name" value="Phospholipase D/nuclease"/>
    <property type="match status" value="2"/>
</dbReference>
<keyword evidence="8" id="KW-1185">Reference proteome</keyword>
<dbReference type="SMART" id="SM00155">
    <property type="entry name" value="PLDc"/>
    <property type="match status" value="2"/>
</dbReference>
<dbReference type="CDD" id="cd09111">
    <property type="entry name" value="PLDc_ymdC_like_1"/>
    <property type="match status" value="1"/>
</dbReference>